<proteinExistence type="predicted"/>
<gene>
    <name evidence="1" type="ORF">LtaPh_2505400</name>
</gene>
<sequence>MPFFQLCSADTDLCATVKKAPKGFSTPTATRSCGAKYVALASATTGETDDVKRSALSLLHVFYRAHVALNVDADFVACVDETSTAELATSARQLLCMRQSQGCSSAYPTSKQETSTPYVARALLVRLHGLVKAHERFLTWMRTWPTAGVSEALKNATREDIFLADAATFLRTLPLPDDLQTSATSRPATEGHAPSRQSSYAQLISANLYAISTFVDTTVTAETVTQPPTPYSSSPRGQREHCFLYQPLQTAALLLLYYLATLTVDVVESTVMCCCQLEELHSVHDNDRLLVCCVQGPVDLSTNSTPGVELDAAHSSSVATPSLHVLLYTVLQQEGSHLLALLLHCERPKEEWQGEMFDTEPTHRRLLTRHLLRRLGHLFFHPLRFDCTRVGVTSYTSPVAASDRTDVAIITWMADRLQCIVRLSDATTEGEGPASTCPAFFPAMTGDEYRPSRFEAEILAELLRLLIAQVATETSVSPVEGEYEHHCPSGALCSSCGGISRRGSAAAEGLTNLSRQTEYLTLLSAAMVVSSSLDSAALSLYSARGALVKARECVVRFALNSIM</sequence>
<name>A0A640KIK8_LEITA</name>
<dbReference type="AlphaFoldDB" id="A0A640KIK8"/>
<evidence type="ECO:0000313" key="2">
    <source>
        <dbReference type="Proteomes" id="UP000419144"/>
    </source>
</evidence>
<protein>
    <submittedName>
        <fullName evidence="1">Uncharacterized protein</fullName>
    </submittedName>
</protein>
<dbReference type="EMBL" id="BLBS01000034">
    <property type="protein sequence ID" value="GET89138.1"/>
    <property type="molecule type" value="Genomic_DNA"/>
</dbReference>
<keyword evidence="2" id="KW-1185">Reference proteome</keyword>
<dbReference type="OrthoDB" id="267418at2759"/>
<comment type="caution">
    <text evidence="1">The sequence shown here is derived from an EMBL/GenBank/DDBJ whole genome shotgun (WGS) entry which is preliminary data.</text>
</comment>
<dbReference type="Proteomes" id="UP000419144">
    <property type="component" value="Unassembled WGS sequence"/>
</dbReference>
<dbReference type="VEuPathDB" id="TriTrypDB:LtaPh_2505400"/>
<accession>A0A640KIK8</accession>
<reference evidence="1" key="1">
    <citation type="submission" date="2019-11" db="EMBL/GenBank/DDBJ databases">
        <title>Leishmania tarentolae CDS.</title>
        <authorList>
            <person name="Goto Y."/>
            <person name="Yamagishi J."/>
        </authorList>
    </citation>
    <scope>NUCLEOTIDE SEQUENCE [LARGE SCALE GENOMIC DNA]</scope>
    <source>
        <strain evidence="1">Parrot Tar II</strain>
    </source>
</reference>
<organism evidence="1 2">
    <name type="scientific">Leishmania tarentolae</name>
    <name type="common">Sauroleishmania tarentolae</name>
    <dbReference type="NCBI Taxonomy" id="5689"/>
    <lineage>
        <taxon>Eukaryota</taxon>
        <taxon>Discoba</taxon>
        <taxon>Euglenozoa</taxon>
        <taxon>Kinetoplastea</taxon>
        <taxon>Metakinetoplastina</taxon>
        <taxon>Trypanosomatida</taxon>
        <taxon>Trypanosomatidae</taxon>
        <taxon>Leishmaniinae</taxon>
        <taxon>Leishmania</taxon>
        <taxon>lizard Leishmania</taxon>
    </lineage>
</organism>
<evidence type="ECO:0000313" key="1">
    <source>
        <dbReference type="EMBL" id="GET89138.1"/>
    </source>
</evidence>